<dbReference type="SUPFAM" id="SSF47616">
    <property type="entry name" value="GST C-terminal domain-like"/>
    <property type="match status" value="1"/>
</dbReference>
<dbReference type="SFLD" id="SFLDG00358">
    <property type="entry name" value="Main_(cytGST)"/>
    <property type="match status" value="1"/>
</dbReference>
<evidence type="ECO:0008006" key="8">
    <source>
        <dbReference type="Google" id="ProtNLM"/>
    </source>
</evidence>
<dbReference type="PANTHER" id="PTHR44051">
    <property type="entry name" value="GLUTATHIONE S-TRANSFERASE-RELATED"/>
    <property type="match status" value="1"/>
</dbReference>
<dbReference type="InterPro" id="IPR004046">
    <property type="entry name" value="GST_C"/>
</dbReference>
<proteinExistence type="inferred from homology"/>
<feature type="domain" description="GST C-terminal" evidence="3">
    <location>
        <begin position="97"/>
        <end position="223"/>
    </location>
</feature>
<dbReference type="SUPFAM" id="SSF52833">
    <property type="entry name" value="Thioredoxin-like"/>
    <property type="match status" value="1"/>
</dbReference>
<keyword evidence="7" id="KW-1185">Reference proteome</keyword>
<dbReference type="EMBL" id="CP134192">
    <property type="protein sequence ID" value="WPB08394.1"/>
    <property type="molecule type" value="Genomic_DNA"/>
</dbReference>
<dbReference type="PANTHER" id="PTHR44051:SF8">
    <property type="entry name" value="GLUTATHIONE S-TRANSFERASE GSTA"/>
    <property type="match status" value="1"/>
</dbReference>
<name>A0A2G5HDJ5_CERBT</name>
<dbReference type="Proteomes" id="UP000230605">
    <property type="component" value="Chromosome 9"/>
</dbReference>
<feature type="domain" description="GST N-terminal" evidence="2">
    <location>
        <begin position="4"/>
        <end position="91"/>
    </location>
</feature>
<dbReference type="Gene3D" id="3.40.30.10">
    <property type="entry name" value="Glutaredoxin"/>
    <property type="match status" value="1"/>
</dbReference>
<accession>A0A2G5HDJ5</accession>
<dbReference type="AlphaFoldDB" id="A0A2G5HDJ5"/>
<reference evidence="4 6" key="1">
    <citation type="submission" date="2015-10" db="EMBL/GenBank/DDBJ databases">
        <title>The cercosporin biosynthetic gene cluster was horizontally transferred to several fungal lineages and shown to be expanded in Cercospora beticola based on microsynteny with recipient genomes.</title>
        <authorList>
            <person name="De Jonge R."/>
            <person name="Ebert M.K."/>
            <person name="Suttle J.C."/>
            <person name="Jurick Ii W.M."/>
            <person name="Secor G.A."/>
            <person name="Thomma B.P."/>
            <person name="Van De Peer Y."/>
            <person name="Bolton M.D."/>
        </authorList>
    </citation>
    <scope>NUCLEOTIDE SEQUENCE [LARGE SCALE GENOMIC DNA]</scope>
    <source>
        <strain evidence="4 6">09-40</strain>
    </source>
</reference>
<evidence type="ECO:0000259" key="2">
    <source>
        <dbReference type="PROSITE" id="PS50404"/>
    </source>
</evidence>
<dbReference type="InterPro" id="IPR036249">
    <property type="entry name" value="Thioredoxin-like_sf"/>
</dbReference>
<dbReference type="Gene3D" id="1.20.1050.10">
    <property type="match status" value="1"/>
</dbReference>
<dbReference type="OrthoDB" id="249703at2759"/>
<evidence type="ECO:0000313" key="4">
    <source>
        <dbReference type="EMBL" id="PIA90565.1"/>
    </source>
</evidence>
<evidence type="ECO:0000313" key="7">
    <source>
        <dbReference type="Proteomes" id="UP001302367"/>
    </source>
</evidence>
<dbReference type="EMBL" id="LKMD01000107">
    <property type="protein sequence ID" value="PIA90565.1"/>
    <property type="molecule type" value="Genomic_DNA"/>
</dbReference>
<comment type="similarity">
    <text evidence="1">Belongs to the GST superfamily.</text>
</comment>
<dbReference type="Pfam" id="PF13417">
    <property type="entry name" value="GST_N_3"/>
    <property type="match status" value="1"/>
</dbReference>
<dbReference type="Proteomes" id="UP001302367">
    <property type="component" value="Chromosome 9"/>
</dbReference>
<dbReference type="PROSITE" id="PS50405">
    <property type="entry name" value="GST_CTER"/>
    <property type="match status" value="1"/>
</dbReference>
<evidence type="ECO:0000256" key="1">
    <source>
        <dbReference type="ARBA" id="ARBA00007409"/>
    </source>
</evidence>
<dbReference type="InterPro" id="IPR040079">
    <property type="entry name" value="Glutathione_S-Trfase"/>
</dbReference>
<sequence>MSSPNLFLWDHPMSSYAQKIRMALRFKDLPFEKETPPNLGSGEPNSSFLSAGPRMEVPALVVKSGSGGEEFKLFDSTAIMMYLEEAFPESPSMLPRDPKARAEARMIEELCDTHYEAINWAMGEINWFKRAEGSEAERLVAAAKEQTGQILAWLESKIGEKKFFNGGEGIGYADFCVAPILNRSVINGLGPVKGSKLQLWHERISGIECVKKTYAEVEAAAPLMKKMGPDAWKKGSGRRREYRDHRLEWLVKNGAIGIVLKGLEDENIRFSWPHPASGGEGGGKL</sequence>
<dbReference type="InterPro" id="IPR036282">
    <property type="entry name" value="Glutathione-S-Trfase_C_sf"/>
</dbReference>
<dbReference type="SFLD" id="SFLDS00019">
    <property type="entry name" value="Glutathione_Transferase_(cytos"/>
    <property type="match status" value="1"/>
</dbReference>
<dbReference type="PROSITE" id="PS50404">
    <property type="entry name" value="GST_NTER"/>
    <property type="match status" value="1"/>
</dbReference>
<gene>
    <name evidence="4" type="ORF">CB0940_11526</name>
    <name evidence="5" type="ORF">RHO25_013060</name>
</gene>
<dbReference type="InterPro" id="IPR004045">
    <property type="entry name" value="Glutathione_S-Trfase_N"/>
</dbReference>
<protein>
    <recommendedName>
        <fullName evidence="8">Glutathione S-transferase</fullName>
    </recommendedName>
</protein>
<evidence type="ECO:0000259" key="3">
    <source>
        <dbReference type="PROSITE" id="PS50405"/>
    </source>
</evidence>
<organism evidence="4 6">
    <name type="scientific">Cercospora beticola</name>
    <name type="common">Sugarbeet leaf spot fungus</name>
    <dbReference type="NCBI Taxonomy" id="122368"/>
    <lineage>
        <taxon>Eukaryota</taxon>
        <taxon>Fungi</taxon>
        <taxon>Dikarya</taxon>
        <taxon>Ascomycota</taxon>
        <taxon>Pezizomycotina</taxon>
        <taxon>Dothideomycetes</taxon>
        <taxon>Dothideomycetidae</taxon>
        <taxon>Mycosphaerellales</taxon>
        <taxon>Mycosphaerellaceae</taxon>
        <taxon>Cercospora</taxon>
    </lineage>
</organism>
<reference evidence="5 7" key="2">
    <citation type="submission" date="2023-09" db="EMBL/GenBank/DDBJ databases">
        <title>Complete-Gapless Cercospora beticola genome.</title>
        <authorList>
            <person name="Wyatt N.A."/>
            <person name="Spanner R.E."/>
            <person name="Bolton M.D."/>
        </authorList>
    </citation>
    <scope>NUCLEOTIDE SEQUENCE [LARGE SCALE GENOMIC DNA]</scope>
    <source>
        <strain evidence="5">Cb09-40</strain>
    </source>
</reference>
<dbReference type="CDD" id="cd00299">
    <property type="entry name" value="GST_C_family"/>
    <property type="match status" value="1"/>
</dbReference>
<evidence type="ECO:0000313" key="5">
    <source>
        <dbReference type="EMBL" id="WPB08394.1"/>
    </source>
</evidence>
<dbReference type="Pfam" id="PF00043">
    <property type="entry name" value="GST_C"/>
    <property type="match status" value="1"/>
</dbReference>
<dbReference type="CDD" id="cd00570">
    <property type="entry name" value="GST_N_family"/>
    <property type="match status" value="1"/>
</dbReference>
<evidence type="ECO:0000313" key="6">
    <source>
        <dbReference type="Proteomes" id="UP000230605"/>
    </source>
</evidence>
<dbReference type="InterPro" id="IPR010987">
    <property type="entry name" value="Glutathione-S-Trfase_C-like"/>
</dbReference>